<dbReference type="Proteomes" id="UP001153737">
    <property type="component" value="Chromosome 3"/>
</dbReference>
<dbReference type="AlphaFoldDB" id="A0A9N9SF77"/>
<sequence>MDRGNKFSCDCRLDWVYTLYLKTTQGHIRNSLEELQCTVYAEAVAVTTEVKEFPVCPNSERTVESLPCPPEYRPTPITVKQGTPVGTAVLANGSAARCGVGAVLAVLVLCFM</sequence>
<protein>
    <submittedName>
        <fullName evidence="1">Uncharacterized protein</fullName>
    </submittedName>
</protein>
<dbReference type="EMBL" id="OU896709">
    <property type="protein sequence ID" value="CAG9819741.1"/>
    <property type="molecule type" value="Genomic_DNA"/>
</dbReference>
<reference evidence="1" key="1">
    <citation type="submission" date="2022-01" db="EMBL/GenBank/DDBJ databases">
        <authorList>
            <person name="King R."/>
        </authorList>
    </citation>
    <scope>NUCLEOTIDE SEQUENCE</scope>
</reference>
<accession>A0A9N9SF77</accession>
<evidence type="ECO:0000313" key="2">
    <source>
        <dbReference type="Proteomes" id="UP001153737"/>
    </source>
</evidence>
<keyword evidence="2" id="KW-1185">Reference proteome</keyword>
<name>A0A9N9SF77_PHACE</name>
<proteinExistence type="predicted"/>
<evidence type="ECO:0000313" key="1">
    <source>
        <dbReference type="EMBL" id="CAG9819741.1"/>
    </source>
</evidence>
<dbReference type="OrthoDB" id="27267at2759"/>
<gene>
    <name evidence="1" type="ORF">PHAECO_LOCUS6955</name>
</gene>
<reference evidence="1" key="2">
    <citation type="submission" date="2022-10" db="EMBL/GenBank/DDBJ databases">
        <authorList>
            <consortium name="ENA_rothamsted_submissions"/>
            <consortium name="culmorum"/>
            <person name="King R."/>
        </authorList>
    </citation>
    <scope>NUCLEOTIDE SEQUENCE</scope>
</reference>
<organism evidence="1 2">
    <name type="scientific">Phaedon cochleariae</name>
    <name type="common">Mustard beetle</name>
    <dbReference type="NCBI Taxonomy" id="80249"/>
    <lineage>
        <taxon>Eukaryota</taxon>
        <taxon>Metazoa</taxon>
        <taxon>Ecdysozoa</taxon>
        <taxon>Arthropoda</taxon>
        <taxon>Hexapoda</taxon>
        <taxon>Insecta</taxon>
        <taxon>Pterygota</taxon>
        <taxon>Neoptera</taxon>
        <taxon>Endopterygota</taxon>
        <taxon>Coleoptera</taxon>
        <taxon>Polyphaga</taxon>
        <taxon>Cucujiformia</taxon>
        <taxon>Chrysomeloidea</taxon>
        <taxon>Chrysomelidae</taxon>
        <taxon>Chrysomelinae</taxon>
        <taxon>Chrysomelini</taxon>
        <taxon>Phaedon</taxon>
    </lineage>
</organism>